<reference evidence="3 4" key="1">
    <citation type="journal article" date="2015" name="Genome Biol. Evol.">
        <title>Phylogenomic analyses indicate that early fungi evolved digesting cell walls of algal ancestors of land plants.</title>
        <authorList>
            <person name="Chang Y."/>
            <person name="Wang S."/>
            <person name="Sekimoto S."/>
            <person name="Aerts A.L."/>
            <person name="Choi C."/>
            <person name="Clum A."/>
            <person name="LaButti K.M."/>
            <person name="Lindquist E.A."/>
            <person name="Yee Ngan C."/>
            <person name="Ohm R.A."/>
            <person name="Salamov A.A."/>
            <person name="Grigoriev I.V."/>
            <person name="Spatafora J.W."/>
            <person name="Berbee M.L."/>
        </authorList>
    </citation>
    <scope>NUCLEOTIDE SEQUENCE [LARGE SCALE GENOMIC DNA]</scope>
    <source>
        <strain evidence="3 4">JEL478</strain>
    </source>
</reference>
<feature type="coiled-coil region" evidence="1">
    <location>
        <begin position="107"/>
        <end position="141"/>
    </location>
</feature>
<dbReference type="AlphaFoldDB" id="A0A139AMJ1"/>
<evidence type="ECO:0000256" key="2">
    <source>
        <dbReference type="SAM" id="MobiDB-lite"/>
    </source>
</evidence>
<gene>
    <name evidence="3" type="ORF">M427DRAFT_153524</name>
</gene>
<name>A0A139AMJ1_GONPJ</name>
<protein>
    <submittedName>
        <fullName evidence="3">Uncharacterized protein</fullName>
    </submittedName>
</protein>
<keyword evidence="1" id="KW-0175">Coiled coil</keyword>
<dbReference type="Proteomes" id="UP000070544">
    <property type="component" value="Unassembled WGS sequence"/>
</dbReference>
<organism evidence="3 4">
    <name type="scientific">Gonapodya prolifera (strain JEL478)</name>
    <name type="common">Monoblepharis prolifera</name>
    <dbReference type="NCBI Taxonomy" id="1344416"/>
    <lineage>
        <taxon>Eukaryota</taxon>
        <taxon>Fungi</taxon>
        <taxon>Fungi incertae sedis</taxon>
        <taxon>Chytridiomycota</taxon>
        <taxon>Chytridiomycota incertae sedis</taxon>
        <taxon>Monoblepharidomycetes</taxon>
        <taxon>Monoblepharidales</taxon>
        <taxon>Gonapodyaceae</taxon>
        <taxon>Gonapodya</taxon>
    </lineage>
</organism>
<evidence type="ECO:0000313" key="4">
    <source>
        <dbReference type="Proteomes" id="UP000070544"/>
    </source>
</evidence>
<sequence>MAAPTYIYETPVPITHDGLILPNEIPLMGISALPPSAFSVTPMSHLPPHHRPYSMSSPPPSDEGCQHSTFSQDVSQSHPLDVLNLVEENQYLHRELERTNAFILRLQKSNQASQKQMQRELDKLKAQNQLLKAKLKRLSNQS</sequence>
<accession>A0A139AMJ1</accession>
<evidence type="ECO:0000313" key="3">
    <source>
        <dbReference type="EMBL" id="KXS17991.1"/>
    </source>
</evidence>
<feature type="region of interest" description="Disordered" evidence="2">
    <location>
        <begin position="43"/>
        <end position="73"/>
    </location>
</feature>
<dbReference type="EMBL" id="KQ965744">
    <property type="protein sequence ID" value="KXS17991.1"/>
    <property type="molecule type" value="Genomic_DNA"/>
</dbReference>
<keyword evidence="4" id="KW-1185">Reference proteome</keyword>
<evidence type="ECO:0000256" key="1">
    <source>
        <dbReference type="SAM" id="Coils"/>
    </source>
</evidence>
<proteinExistence type="predicted"/>